<dbReference type="InterPro" id="IPR036908">
    <property type="entry name" value="RlpA-like_sf"/>
</dbReference>
<dbReference type="SMART" id="SM00495">
    <property type="entry name" value="ChtBD3"/>
    <property type="match status" value="1"/>
</dbReference>
<dbReference type="EMBL" id="JAAGKO020000029">
    <property type="protein sequence ID" value="MDI5964935.1"/>
    <property type="molecule type" value="Genomic_DNA"/>
</dbReference>
<reference evidence="4 5" key="1">
    <citation type="submission" date="2023-05" db="EMBL/GenBank/DDBJ databases">
        <title>Streptantibioticus silvisoli sp. nov., acidotolerant actinomycetes 1 from pine litter.</title>
        <authorList>
            <person name="Swiecimska M."/>
            <person name="Golinska P."/>
            <person name="Sangal V."/>
            <person name="Wachnowicz B."/>
            <person name="Goodfellow M."/>
        </authorList>
    </citation>
    <scope>NUCLEOTIDE SEQUENCE [LARGE SCALE GENOMIC DNA]</scope>
    <source>
        <strain evidence="4 5">SL54</strain>
    </source>
</reference>
<dbReference type="InterPro" id="IPR003610">
    <property type="entry name" value="CBM5/12"/>
</dbReference>
<dbReference type="Pfam" id="PF03330">
    <property type="entry name" value="DPBB_1"/>
    <property type="match status" value="1"/>
</dbReference>
<dbReference type="RefSeq" id="WP_271324584.1">
    <property type="nucleotide sequence ID" value="NZ_JAAGKO020000029.1"/>
</dbReference>
<gene>
    <name evidence="4" type="ORF">POF43_019780</name>
</gene>
<dbReference type="SUPFAM" id="SSF51055">
    <property type="entry name" value="Carbohydrate binding domain"/>
    <property type="match status" value="1"/>
</dbReference>
<dbReference type="PANTHER" id="PTHR34183">
    <property type="entry name" value="ENDOLYTIC PEPTIDOGLYCAN TRANSGLYCOSYLASE RLPA"/>
    <property type="match status" value="1"/>
</dbReference>
<protein>
    <submittedName>
        <fullName evidence="4">RlpA-like double-psi beta-barrel domain-containing protein</fullName>
    </submittedName>
</protein>
<dbReference type="CDD" id="cd22268">
    <property type="entry name" value="DPBB_RlpA-like"/>
    <property type="match status" value="1"/>
</dbReference>
<dbReference type="Gene3D" id="2.40.40.10">
    <property type="entry name" value="RlpA-like domain"/>
    <property type="match status" value="1"/>
</dbReference>
<dbReference type="Proteomes" id="UP001156398">
    <property type="component" value="Unassembled WGS sequence"/>
</dbReference>
<evidence type="ECO:0000313" key="4">
    <source>
        <dbReference type="EMBL" id="MDI5964935.1"/>
    </source>
</evidence>
<dbReference type="SUPFAM" id="SSF50685">
    <property type="entry name" value="Barwin-like endoglucanases"/>
    <property type="match status" value="1"/>
</dbReference>
<evidence type="ECO:0000256" key="1">
    <source>
        <dbReference type="ARBA" id="ARBA00022801"/>
    </source>
</evidence>
<organism evidence="4 5">
    <name type="scientific">Streptantibioticus silvisoli</name>
    <dbReference type="NCBI Taxonomy" id="2705255"/>
    <lineage>
        <taxon>Bacteria</taxon>
        <taxon>Bacillati</taxon>
        <taxon>Actinomycetota</taxon>
        <taxon>Actinomycetes</taxon>
        <taxon>Kitasatosporales</taxon>
        <taxon>Streptomycetaceae</taxon>
        <taxon>Streptantibioticus</taxon>
    </lineage>
</organism>
<evidence type="ECO:0000313" key="5">
    <source>
        <dbReference type="Proteomes" id="UP001156398"/>
    </source>
</evidence>
<comment type="caution">
    <text evidence="4">The sequence shown here is derived from an EMBL/GenBank/DDBJ whole genome shotgun (WGS) entry which is preliminary data.</text>
</comment>
<dbReference type="Gene3D" id="2.10.10.20">
    <property type="entry name" value="Carbohydrate-binding module superfamily 5/12"/>
    <property type="match status" value="1"/>
</dbReference>
<dbReference type="InterPro" id="IPR009009">
    <property type="entry name" value="RlpA-like_DPBB"/>
</dbReference>
<name>A0ABT6W2G3_9ACTN</name>
<keyword evidence="1" id="KW-0378">Hydrolase</keyword>
<evidence type="ECO:0000259" key="3">
    <source>
        <dbReference type="SMART" id="SM00495"/>
    </source>
</evidence>
<dbReference type="Pfam" id="PF02839">
    <property type="entry name" value="CBM_5_12"/>
    <property type="match status" value="1"/>
</dbReference>
<evidence type="ECO:0000256" key="2">
    <source>
        <dbReference type="SAM" id="MobiDB-lite"/>
    </source>
</evidence>
<dbReference type="InterPro" id="IPR036573">
    <property type="entry name" value="CBM_sf_5/12"/>
</dbReference>
<accession>A0ABT6W2G3</accession>
<dbReference type="CDD" id="cd12215">
    <property type="entry name" value="ChiC_BD"/>
    <property type="match status" value="1"/>
</dbReference>
<keyword evidence="5" id="KW-1185">Reference proteome</keyword>
<feature type="domain" description="Chitin-binding type-3" evidence="3">
    <location>
        <begin position="119"/>
        <end position="164"/>
    </location>
</feature>
<sequence length="167" mass="17172">MPHDDTCWATHYGQGIPPGSFTASGDVFDDSAMAAATSLSLDPQLPFGTMVKVTNTANNASVTVRINDRGTFTSPVCLDLTDGAFSQLAALDPDPGHIVVTEQVVSGGGTTPPGDPGCATPWSSSAVYVAGDTASDAGHDWQAKWWTTGEDPTTSGPSGVWQDLGPC</sequence>
<proteinExistence type="predicted"/>
<feature type="region of interest" description="Disordered" evidence="2">
    <location>
        <begin position="148"/>
        <end position="167"/>
    </location>
</feature>
<dbReference type="PANTHER" id="PTHR34183:SF8">
    <property type="entry name" value="ENDOLYTIC PEPTIDOGLYCAN TRANSGLYCOSYLASE RLPA-RELATED"/>
    <property type="match status" value="1"/>
</dbReference>